<dbReference type="Proteomes" id="UP000069705">
    <property type="component" value="Unassembled WGS sequence"/>
</dbReference>
<name>A0A100WRY5_MYCFO</name>
<reference evidence="3 4" key="1">
    <citation type="journal article" date="2016" name="Genome Announc.">
        <title>Draft Genome Sequences of Five Rapidly Growing Mycobacterium Species, M. thermoresistibile, M. fortuitum subsp. acetamidolyticum, M. canariasense, M. brisbanense, and M. novocastrense.</title>
        <authorList>
            <person name="Katahira K."/>
            <person name="Ogura Y."/>
            <person name="Gotoh Y."/>
            <person name="Hayashi T."/>
        </authorList>
    </citation>
    <scope>NUCLEOTIDE SEQUENCE [LARGE SCALE GENOMIC DNA]</scope>
    <source>
        <strain evidence="3 4">JCM6368</strain>
    </source>
</reference>
<evidence type="ECO:0000313" key="3">
    <source>
        <dbReference type="EMBL" id="GAT03470.1"/>
    </source>
</evidence>
<organism evidence="3 4">
    <name type="scientific">Mycolicibacterium fortuitum subsp. acetamidolyticum</name>
    <dbReference type="NCBI Taxonomy" id="144550"/>
    <lineage>
        <taxon>Bacteria</taxon>
        <taxon>Bacillati</taxon>
        <taxon>Actinomycetota</taxon>
        <taxon>Actinomycetes</taxon>
        <taxon>Mycobacteriales</taxon>
        <taxon>Mycobacteriaceae</taxon>
        <taxon>Mycolicibacterium</taxon>
    </lineage>
</organism>
<protein>
    <recommendedName>
        <fullName evidence="2">LtfC/p132/Gp6 beta-sandwich domain-containing protein</fullName>
    </recommendedName>
</protein>
<evidence type="ECO:0000256" key="1">
    <source>
        <dbReference type="SAM" id="MobiDB-lite"/>
    </source>
</evidence>
<dbReference type="InterPro" id="IPR055688">
    <property type="entry name" value="LtfC/p132/Gp6_b-sand"/>
</dbReference>
<comment type="caution">
    <text evidence="3">The sequence shown here is derived from an EMBL/GenBank/DDBJ whole genome shotgun (WGS) entry which is preliminary data.</text>
</comment>
<sequence>MLGTKTKLDTLVLSEGQTWVASFFPRAGAGFSPGTTAECIITDPAGGVLATWDAQSVTESRIDFIVASDDHAEIPHGSYYRVTAHLPAVGPRPPIDENLSRGSVVRDDNPTPLAAPRSSNIALSFADSMAGPEVDPNWIRVGGWGKLRIYDNSLLSLPNGMAADFVLFDKAAARYRAQTNSNRVKAEFSTIFGPVNAGKTTVIVCSNQAMTSWVGYQIETGISNNNFHIVRGTGPTTWTIEETVAHDGHDNDRYTAIYDDITDTYHAYFSTDLSAPLLSWTDEAHDVPHGNGYRYPAVLFEASLLSTGVQLSGWAIKDD</sequence>
<dbReference type="AlphaFoldDB" id="A0A100WRY5"/>
<gene>
    <name evidence="3" type="ORF">RMCFA_3582</name>
</gene>
<dbReference type="Pfam" id="PF23926">
    <property type="entry name" value="LtfC"/>
    <property type="match status" value="1"/>
</dbReference>
<reference evidence="4" key="2">
    <citation type="submission" date="2016-02" db="EMBL/GenBank/DDBJ databases">
        <title>Draft genome sequence of five rapidly growing Mycobacterium species.</title>
        <authorList>
            <person name="Katahira K."/>
            <person name="Gotou Y."/>
            <person name="Iida K."/>
            <person name="Ogura Y."/>
            <person name="Hayashi T."/>
        </authorList>
    </citation>
    <scope>NUCLEOTIDE SEQUENCE [LARGE SCALE GENOMIC DNA]</scope>
    <source>
        <strain evidence="4">JCM6368</strain>
    </source>
</reference>
<accession>A0A100WRY5</accession>
<dbReference type="EMBL" id="BCSZ01000033">
    <property type="protein sequence ID" value="GAT03470.1"/>
    <property type="molecule type" value="Genomic_DNA"/>
</dbReference>
<proteinExistence type="predicted"/>
<feature type="domain" description="LtfC/p132/Gp6 beta-sandwich" evidence="2">
    <location>
        <begin position="6"/>
        <end position="106"/>
    </location>
</feature>
<feature type="region of interest" description="Disordered" evidence="1">
    <location>
        <begin position="92"/>
        <end position="111"/>
    </location>
</feature>
<evidence type="ECO:0000313" key="4">
    <source>
        <dbReference type="Proteomes" id="UP000069705"/>
    </source>
</evidence>
<dbReference type="RefSeq" id="WP_061264152.1">
    <property type="nucleotide sequence ID" value="NZ_BCSZ01000033.1"/>
</dbReference>
<evidence type="ECO:0000259" key="2">
    <source>
        <dbReference type="Pfam" id="PF23926"/>
    </source>
</evidence>
<feature type="compositionally biased region" description="Basic and acidic residues" evidence="1">
    <location>
        <begin position="94"/>
        <end position="109"/>
    </location>
</feature>